<evidence type="ECO:0000313" key="3">
    <source>
        <dbReference type="Proteomes" id="UP000252770"/>
    </source>
</evidence>
<dbReference type="EMBL" id="QOUI01000010">
    <property type="protein sequence ID" value="RCK68561.1"/>
    <property type="molecule type" value="Genomic_DNA"/>
</dbReference>
<keyword evidence="2" id="KW-0413">Isomerase</keyword>
<keyword evidence="3" id="KW-1185">Reference proteome</keyword>
<organism evidence="2 3">
    <name type="scientific">Desertihabitans brevis</name>
    <dbReference type="NCBI Taxonomy" id="2268447"/>
    <lineage>
        <taxon>Bacteria</taxon>
        <taxon>Bacillati</taxon>
        <taxon>Actinomycetota</taxon>
        <taxon>Actinomycetes</taxon>
        <taxon>Propionibacteriales</taxon>
        <taxon>Propionibacteriaceae</taxon>
        <taxon>Desertihabitans</taxon>
    </lineage>
</organism>
<dbReference type="SUPFAM" id="SSF51658">
    <property type="entry name" value="Xylose isomerase-like"/>
    <property type="match status" value="1"/>
</dbReference>
<dbReference type="Proteomes" id="UP000252770">
    <property type="component" value="Unassembled WGS sequence"/>
</dbReference>
<gene>
    <name evidence="2" type="ORF">DT076_15110</name>
</gene>
<name>A0A367YUA8_9ACTN</name>
<dbReference type="GO" id="GO:0016853">
    <property type="term" value="F:isomerase activity"/>
    <property type="evidence" value="ECO:0007669"/>
    <property type="project" value="UniProtKB-KW"/>
</dbReference>
<dbReference type="AlphaFoldDB" id="A0A367YUA8"/>
<reference evidence="2 3" key="1">
    <citation type="submission" date="2018-07" db="EMBL/GenBank/DDBJ databases">
        <title>Desertimonas flava gen. nov. sp. nov.</title>
        <authorList>
            <person name="Liu S."/>
        </authorList>
    </citation>
    <scope>NUCLEOTIDE SEQUENCE [LARGE SCALE GENOMIC DNA]</scope>
    <source>
        <strain evidence="2 3">16Sb5-5</strain>
    </source>
</reference>
<dbReference type="InterPro" id="IPR036237">
    <property type="entry name" value="Xyl_isomerase-like_sf"/>
</dbReference>
<dbReference type="InterPro" id="IPR013022">
    <property type="entry name" value="Xyl_isomerase-like_TIM-brl"/>
</dbReference>
<dbReference type="Pfam" id="PF01261">
    <property type="entry name" value="AP_endonuc_2"/>
    <property type="match status" value="1"/>
</dbReference>
<dbReference type="RefSeq" id="WP_114127532.1">
    <property type="nucleotide sequence ID" value="NZ_QOUI01000010.1"/>
</dbReference>
<dbReference type="Gene3D" id="3.20.20.150">
    <property type="entry name" value="Divalent-metal-dependent TIM barrel enzymes"/>
    <property type="match status" value="1"/>
</dbReference>
<accession>A0A367YUA8</accession>
<comment type="caution">
    <text evidence="2">The sequence shown here is derived from an EMBL/GenBank/DDBJ whole genome shotgun (WGS) entry which is preliminary data.</text>
</comment>
<sequence length="249" mass="26192">MNLSVQLYTVRELAQEDLAGTLQRLADLGFTRVEPYSFLSFGDALKPALEASGLVAPTTHQGFIGKSDAELEQVFAAATELGIGTVIDPHVPADRWQDAESVAATAEALNHAATIAAEHGIVVGYHNHAHEITPKIEGRTALEYFAGLLAEEVVLEVDAYWVAVGGEDPLQILANLGSRVVAVHIKDGPGTTENKDQVALGQGTQPVAEIVAATPGCLHVIELDDSRGDRFTAVADSYAFLASLDGGAA</sequence>
<protein>
    <submittedName>
        <fullName evidence="2">Sugar phosphate isomerase/epimerase</fullName>
    </submittedName>
</protein>
<dbReference type="PANTHER" id="PTHR12110">
    <property type="entry name" value="HYDROXYPYRUVATE ISOMERASE"/>
    <property type="match status" value="1"/>
</dbReference>
<proteinExistence type="predicted"/>
<feature type="domain" description="Xylose isomerase-like TIM barrel" evidence="1">
    <location>
        <begin position="23"/>
        <end position="211"/>
    </location>
</feature>
<dbReference type="InterPro" id="IPR050312">
    <property type="entry name" value="IolE/XylAMocC-like"/>
</dbReference>
<evidence type="ECO:0000313" key="2">
    <source>
        <dbReference type="EMBL" id="RCK68561.1"/>
    </source>
</evidence>
<evidence type="ECO:0000259" key="1">
    <source>
        <dbReference type="Pfam" id="PF01261"/>
    </source>
</evidence>
<dbReference type="PANTHER" id="PTHR12110:SF41">
    <property type="entry name" value="INOSOSE DEHYDRATASE"/>
    <property type="match status" value="1"/>
</dbReference>